<feature type="domain" description="CD-NTase-associated protein 15" evidence="2">
    <location>
        <begin position="77"/>
        <end position="211"/>
    </location>
</feature>
<reference evidence="3 4" key="1">
    <citation type="journal article" date="2019" name="Int. J. Syst. Evol. Microbiol.">
        <title>The Global Catalogue of Microorganisms (GCM) 10K type strain sequencing project: providing services to taxonomists for standard genome sequencing and annotation.</title>
        <authorList>
            <consortium name="The Broad Institute Genomics Platform"/>
            <consortium name="The Broad Institute Genome Sequencing Center for Infectious Disease"/>
            <person name="Wu L."/>
            <person name="Ma J."/>
        </authorList>
    </citation>
    <scope>NUCLEOTIDE SEQUENCE [LARGE SCALE GENOMIC DNA]</scope>
    <source>
        <strain evidence="3 4">CGMCC 1.12563</strain>
    </source>
</reference>
<dbReference type="EMBL" id="JBHUDC010000003">
    <property type="protein sequence ID" value="MFD1513443.1"/>
    <property type="molecule type" value="Genomic_DNA"/>
</dbReference>
<dbReference type="Pfam" id="PF18153">
    <property type="entry name" value="Cap15_CD_rec"/>
    <property type="match status" value="1"/>
</dbReference>
<proteinExistence type="predicted"/>
<dbReference type="InterPro" id="IPR041208">
    <property type="entry name" value="Cap15"/>
</dbReference>
<evidence type="ECO:0000259" key="2">
    <source>
        <dbReference type="Pfam" id="PF18153"/>
    </source>
</evidence>
<evidence type="ECO:0000313" key="3">
    <source>
        <dbReference type="EMBL" id="MFD1513443.1"/>
    </source>
</evidence>
<keyword evidence="1" id="KW-0472">Membrane</keyword>
<feature type="transmembrane region" description="Helical" evidence="1">
    <location>
        <begin position="41"/>
        <end position="61"/>
    </location>
</feature>
<accession>A0ABD6AU83</accession>
<dbReference type="Proteomes" id="UP001597187">
    <property type="component" value="Unassembled WGS sequence"/>
</dbReference>
<organism evidence="3 4">
    <name type="scientific">Halomarina rubra</name>
    <dbReference type="NCBI Taxonomy" id="2071873"/>
    <lineage>
        <taxon>Archaea</taxon>
        <taxon>Methanobacteriati</taxon>
        <taxon>Methanobacteriota</taxon>
        <taxon>Stenosarchaea group</taxon>
        <taxon>Halobacteria</taxon>
        <taxon>Halobacteriales</taxon>
        <taxon>Natronomonadaceae</taxon>
        <taxon>Halomarina</taxon>
    </lineage>
</organism>
<dbReference type="AlphaFoldDB" id="A0ABD6AU83"/>
<keyword evidence="1" id="KW-1133">Transmembrane helix</keyword>
<evidence type="ECO:0000256" key="1">
    <source>
        <dbReference type="SAM" id="Phobius"/>
    </source>
</evidence>
<comment type="caution">
    <text evidence="3">The sequence shown here is derived from an EMBL/GenBank/DDBJ whole genome shotgun (WGS) entry which is preliminary data.</text>
</comment>
<protein>
    <recommendedName>
        <fullName evidence="2">CD-NTase-associated protein 15 domain-containing protein</fullName>
    </recommendedName>
</protein>
<keyword evidence="4" id="KW-1185">Reference proteome</keyword>
<dbReference type="RefSeq" id="WP_250873397.1">
    <property type="nucleotide sequence ID" value="NZ_JALXFV010000003.1"/>
</dbReference>
<feature type="transmembrane region" description="Helical" evidence="1">
    <location>
        <begin position="12"/>
        <end position="29"/>
    </location>
</feature>
<gene>
    <name evidence="3" type="ORF">ACFSBT_09150</name>
</gene>
<evidence type="ECO:0000313" key="4">
    <source>
        <dbReference type="Proteomes" id="UP001597187"/>
    </source>
</evidence>
<keyword evidence="1" id="KW-0812">Transmembrane</keyword>
<name>A0ABD6AU83_9EURY</name>
<sequence>MHTYSIDSDRRLKVLGLLGALSLIVIQLGEGLLSRFVVEGYTAAVLIPSFGAVFAGLFLAWNRYLWRWKVFQRLGIVKTPDLNGEWEGYLKTSYNGEIPESAIHVENDEESEYTKVRATLTITQQWWRMQVDLSTEQSSSMSEGGTLLVEDSRWPTLSYQYENNPGMETPDAMRLHYGTANLEYNPEGKIETLEGVYYTGPKRENHGGMKFSSD</sequence>